<gene>
    <name evidence="7" type="ORF">GC101_16900</name>
</gene>
<proteinExistence type="inferred from homology"/>
<evidence type="ECO:0000256" key="4">
    <source>
        <dbReference type="PROSITE-ProRule" id="PRU10040"/>
    </source>
</evidence>
<dbReference type="InterPro" id="IPR033131">
    <property type="entry name" value="Pectinesterase_Asp_AS"/>
</dbReference>
<keyword evidence="2 5" id="KW-0378">Hydrolase</keyword>
<dbReference type="Pfam" id="PF01095">
    <property type="entry name" value="Pectinesterase"/>
    <property type="match status" value="2"/>
</dbReference>
<dbReference type="EC" id="3.1.1.11" evidence="5"/>
<dbReference type="InterPro" id="IPR011050">
    <property type="entry name" value="Pectin_lyase_fold/virulence"/>
</dbReference>
<evidence type="ECO:0000313" key="7">
    <source>
        <dbReference type="EMBL" id="NOU80546.1"/>
    </source>
</evidence>
<comment type="similarity">
    <text evidence="1">Belongs to the pectinesterase family.</text>
</comment>
<organism evidence="7 8">
    <name type="scientific">Paenibacillus phytohabitans</name>
    <dbReference type="NCBI Taxonomy" id="2654978"/>
    <lineage>
        <taxon>Bacteria</taxon>
        <taxon>Bacillati</taxon>
        <taxon>Bacillota</taxon>
        <taxon>Bacilli</taxon>
        <taxon>Bacillales</taxon>
        <taxon>Paenibacillaceae</taxon>
        <taxon>Paenibacillus</taxon>
    </lineage>
</organism>
<comment type="catalytic activity">
    <reaction evidence="5">
        <text>[(1-&gt;4)-alpha-D-galacturonosyl methyl ester](n) + n H2O = [(1-&gt;4)-alpha-D-galacturonosyl](n) + n methanol + n H(+)</text>
        <dbReference type="Rhea" id="RHEA:22380"/>
        <dbReference type="Rhea" id="RHEA-COMP:14570"/>
        <dbReference type="Rhea" id="RHEA-COMP:14573"/>
        <dbReference type="ChEBI" id="CHEBI:15377"/>
        <dbReference type="ChEBI" id="CHEBI:15378"/>
        <dbReference type="ChEBI" id="CHEBI:17790"/>
        <dbReference type="ChEBI" id="CHEBI:140522"/>
        <dbReference type="ChEBI" id="CHEBI:140523"/>
        <dbReference type="EC" id="3.1.1.11"/>
    </reaction>
</comment>
<dbReference type="EMBL" id="WHOB01000048">
    <property type="protein sequence ID" value="NOU80546.1"/>
    <property type="molecule type" value="Genomic_DNA"/>
</dbReference>
<keyword evidence="3 5" id="KW-0063">Aspartyl esterase</keyword>
<feature type="domain" description="Pectinesterase catalytic" evidence="6">
    <location>
        <begin position="3"/>
        <end position="138"/>
    </location>
</feature>
<evidence type="ECO:0000256" key="2">
    <source>
        <dbReference type="ARBA" id="ARBA00022801"/>
    </source>
</evidence>
<dbReference type="PANTHER" id="PTHR31321">
    <property type="entry name" value="ACYL-COA THIOESTER HYDROLASE YBHC-RELATED"/>
    <property type="match status" value="1"/>
</dbReference>
<dbReference type="Proteomes" id="UP000596857">
    <property type="component" value="Unassembled WGS sequence"/>
</dbReference>
<dbReference type="Gene3D" id="2.160.20.10">
    <property type="entry name" value="Single-stranded right-handed beta-helix, Pectin lyase-like"/>
    <property type="match status" value="1"/>
</dbReference>
<dbReference type="InterPro" id="IPR012334">
    <property type="entry name" value="Pectin_lyas_fold"/>
</dbReference>
<evidence type="ECO:0000313" key="8">
    <source>
        <dbReference type="Proteomes" id="UP000596857"/>
    </source>
</evidence>
<protein>
    <recommendedName>
        <fullName evidence="5">Pectinesterase</fullName>
        <ecNumber evidence="5">3.1.1.11</ecNumber>
    </recommendedName>
</protein>
<evidence type="ECO:0000259" key="6">
    <source>
        <dbReference type="Pfam" id="PF01095"/>
    </source>
</evidence>
<keyword evidence="8" id="KW-1185">Reference proteome</keyword>
<accession>A0ABX1YI66</accession>
<dbReference type="SUPFAM" id="SSF51126">
    <property type="entry name" value="Pectin lyase-like"/>
    <property type="match status" value="1"/>
</dbReference>
<reference evidence="7 8" key="1">
    <citation type="submission" date="2019-10" db="EMBL/GenBank/DDBJ databases">
        <title>Description of Paenibacillus terricola sp. nov.</title>
        <authorList>
            <person name="Carlier A."/>
            <person name="Qi S."/>
        </authorList>
    </citation>
    <scope>NUCLEOTIDE SEQUENCE [LARGE SCALE GENOMIC DNA]</scope>
    <source>
        <strain evidence="7 8">LMG 31459</strain>
    </source>
</reference>
<feature type="domain" description="Pectinesterase catalytic" evidence="6">
    <location>
        <begin position="162"/>
        <end position="297"/>
    </location>
</feature>
<feature type="active site" evidence="4">
    <location>
        <position position="176"/>
    </location>
</feature>
<evidence type="ECO:0000256" key="1">
    <source>
        <dbReference type="ARBA" id="ARBA00008891"/>
    </source>
</evidence>
<comment type="caution">
    <text evidence="7">The sequence shown here is derived from an EMBL/GenBank/DDBJ whole genome shotgun (WGS) entry which is preliminary data.</text>
</comment>
<name>A0ABX1YI66_9BACL</name>
<evidence type="ECO:0000256" key="3">
    <source>
        <dbReference type="ARBA" id="ARBA00023085"/>
    </source>
</evidence>
<sequence>MLVGKREFCDYQSIQAAVDELERDPLEKPVTLYIMSGVYQEAVRIYRSNLNIVGIGEVVITMNRHAKELDESGEELGTFATPTLFLGGRRLMLENLIIANTAGQGNDIGQAVAVSAHCDETLFRSCSFRGHQDTLFTGPLPPFTKAGKAFGGVPLKEQHAVCRQLYTNCYIEGTIDFIFGGAAAYFEHCEIRSLRHYNDGPGYITAASTPQHQEYGYLFNECYFTSDPGVSCVYLGRPWRGYARTDIVNCRLGGHIHPSGWDPWGNPGNMQTAIYREYGIAGDDPVRSKRAAWAFIPEEKEAAAGKERFLPGRISGQWKAWSPLSAEAAGIS</sequence>
<dbReference type="PANTHER" id="PTHR31321:SF57">
    <property type="entry name" value="PECTINESTERASE 53-RELATED"/>
    <property type="match status" value="1"/>
</dbReference>
<evidence type="ECO:0000256" key="5">
    <source>
        <dbReference type="RuleBase" id="RU000589"/>
    </source>
</evidence>
<dbReference type="RefSeq" id="WP_171718188.1">
    <property type="nucleotide sequence ID" value="NZ_WHOB01000048.1"/>
</dbReference>
<comment type="pathway">
    <text evidence="5">Glycan metabolism; pectin degradation; 2-dehydro-3-deoxy-D-gluconate from pectin: step 1/5.</text>
</comment>
<dbReference type="InterPro" id="IPR000070">
    <property type="entry name" value="Pectinesterase_cat"/>
</dbReference>
<dbReference type="PROSITE" id="PS00503">
    <property type="entry name" value="PECTINESTERASE_2"/>
    <property type="match status" value="1"/>
</dbReference>